<protein>
    <submittedName>
        <fullName evidence="2">Unannotated protein</fullName>
    </submittedName>
</protein>
<keyword evidence="1" id="KW-1133">Transmembrane helix</keyword>
<evidence type="ECO:0000313" key="2">
    <source>
        <dbReference type="EMBL" id="CAB4867326.1"/>
    </source>
</evidence>
<reference evidence="2" key="1">
    <citation type="submission" date="2020-05" db="EMBL/GenBank/DDBJ databases">
        <authorList>
            <person name="Chiriac C."/>
            <person name="Salcher M."/>
            <person name="Ghai R."/>
            <person name="Kavagutti S V."/>
        </authorList>
    </citation>
    <scope>NUCLEOTIDE SEQUENCE</scope>
</reference>
<evidence type="ECO:0000256" key="1">
    <source>
        <dbReference type="SAM" id="Phobius"/>
    </source>
</evidence>
<name>A0A6J7D9Z4_9ZZZZ</name>
<sequence length="97" mass="10438">MPEIPNRDDELFEGELVVDTLTRRAAVVQRAQALAPVAKAAAVATVGAAAGAVTAVVVAKVSQQPQRRLQSRRRGERMPAIESTTSILIDIHRLAER</sequence>
<accession>A0A6J7D9Z4</accession>
<organism evidence="2">
    <name type="scientific">freshwater metagenome</name>
    <dbReference type="NCBI Taxonomy" id="449393"/>
    <lineage>
        <taxon>unclassified sequences</taxon>
        <taxon>metagenomes</taxon>
        <taxon>ecological metagenomes</taxon>
    </lineage>
</organism>
<keyword evidence="1" id="KW-0812">Transmembrane</keyword>
<proteinExistence type="predicted"/>
<gene>
    <name evidence="2" type="ORF">UFOPK3444_00527</name>
</gene>
<keyword evidence="1" id="KW-0472">Membrane</keyword>
<dbReference type="EMBL" id="CAFBLU010000006">
    <property type="protein sequence ID" value="CAB4867326.1"/>
    <property type="molecule type" value="Genomic_DNA"/>
</dbReference>
<dbReference type="AlphaFoldDB" id="A0A6J7D9Z4"/>
<feature type="transmembrane region" description="Helical" evidence="1">
    <location>
        <begin position="40"/>
        <end position="62"/>
    </location>
</feature>